<dbReference type="EC" id="7.1.1.2" evidence="8"/>
<evidence type="ECO:0000256" key="7">
    <source>
        <dbReference type="RuleBase" id="RU000471"/>
    </source>
</evidence>
<feature type="transmembrane region" description="Helical" evidence="9">
    <location>
        <begin position="6"/>
        <end position="25"/>
    </location>
</feature>
<evidence type="ECO:0000256" key="5">
    <source>
        <dbReference type="ARBA" id="ARBA00022989"/>
    </source>
</evidence>
<dbReference type="GO" id="GO:0005743">
    <property type="term" value="C:mitochondrial inner membrane"/>
    <property type="evidence" value="ECO:0007669"/>
    <property type="project" value="UniProtKB-SubCell"/>
</dbReference>
<dbReference type="PANTHER" id="PTHR11432:SF3">
    <property type="entry name" value="NADH-UBIQUINONE OXIDOREDUCTASE CHAIN 1"/>
    <property type="match status" value="1"/>
</dbReference>
<dbReference type="GO" id="GO:0003954">
    <property type="term" value="F:NADH dehydrogenase activity"/>
    <property type="evidence" value="ECO:0007669"/>
    <property type="project" value="TreeGrafter"/>
</dbReference>
<dbReference type="EMBL" id="MG570047">
    <property type="protein sequence ID" value="AVY52165.1"/>
    <property type="molecule type" value="Genomic_DNA"/>
</dbReference>
<evidence type="ECO:0000256" key="8">
    <source>
        <dbReference type="RuleBase" id="RU000473"/>
    </source>
</evidence>
<proteinExistence type="inferred from homology"/>
<evidence type="ECO:0000256" key="9">
    <source>
        <dbReference type="SAM" id="Phobius"/>
    </source>
</evidence>
<accession>A0A2R4QI89</accession>
<keyword evidence="6 9" id="KW-0472">Membrane</keyword>
<reference evidence="10" key="1">
    <citation type="submission" date="2017-11" db="EMBL/GenBank/DDBJ databases">
        <title>Complete mitochondrial genome of Trichobilharzia szidati.</title>
        <authorList>
            <person name="Hu Y."/>
            <person name="Zhu Y."/>
            <person name="Lan D."/>
            <person name="Pang H."/>
            <person name="Hu X."/>
        </authorList>
    </citation>
    <scope>NUCLEOTIDE SEQUENCE</scope>
</reference>
<dbReference type="PANTHER" id="PTHR11432">
    <property type="entry name" value="NADH DEHYDROGENASE SUBUNIT 1"/>
    <property type="match status" value="1"/>
</dbReference>
<evidence type="ECO:0000256" key="3">
    <source>
        <dbReference type="ARBA" id="ARBA00021009"/>
    </source>
</evidence>
<dbReference type="AlphaFoldDB" id="A0A2R4QI89"/>
<name>A0A2R4QI89_9TREM</name>
<feature type="transmembrane region" description="Helical" evidence="9">
    <location>
        <begin position="136"/>
        <end position="156"/>
    </location>
</feature>
<dbReference type="GO" id="GO:0009060">
    <property type="term" value="P:aerobic respiration"/>
    <property type="evidence" value="ECO:0007669"/>
    <property type="project" value="TreeGrafter"/>
</dbReference>
<feature type="transmembrane region" description="Helical" evidence="9">
    <location>
        <begin position="269"/>
        <end position="289"/>
    </location>
</feature>
<comment type="subcellular location">
    <subcellularLocation>
        <location evidence="1">Membrane</location>
        <topology evidence="1">Multi-pass membrane protein</topology>
    </subcellularLocation>
    <subcellularLocation>
        <location evidence="7">Mitochondrion inner membrane</location>
        <topology evidence="7">Multi-pass membrane protein</topology>
    </subcellularLocation>
</comment>
<comment type="catalytic activity">
    <reaction evidence="8">
        <text>a ubiquinone + NADH + 5 H(+)(in) = a ubiquinol + NAD(+) + 4 H(+)(out)</text>
        <dbReference type="Rhea" id="RHEA:29091"/>
        <dbReference type="Rhea" id="RHEA-COMP:9565"/>
        <dbReference type="Rhea" id="RHEA-COMP:9566"/>
        <dbReference type="ChEBI" id="CHEBI:15378"/>
        <dbReference type="ChEBI" id="CHEBI:16389"/>
        <dbReference type="ChEBI" id="CHEBI:17976"/>
        <dbReference type="ChEBI" id="CHEBI:57540"/>
        <dbReference type="ChEBI" id="CHEBI:57945"/>
        <dbReference type="EC" id="7.1.1.2"/>
    </reaction>
</comment>
<dbReference type="Pfam" id="PF00146">
    <property type="entry name" value="NADHdh"/>
    <property type="match status" value="1"/>
</dbReference>
<organism evidence="10">
    <name type="scientific">Trichobilharzia szidati</name>
    <dbReference type="NCBI Taxonomy" id="157070"/>
    <lineage>
        <taxon>Eukaryota</taxon>
        <taxon>Metazoa</taxon>
        <taxon>Spiralia</taxon>
        <taxon>Lophotrochozoa</taxon>
        <taxon>Platyhelminthes</taxon>
        <taxon>Trematoda</taxon>
        <taxon>Digenea</taxon>
        <taxon>Strigeidida</taxon>
        <taxon>Schistosomatoidea</taxon>
        <taxon>Schistosomatidae</taxon>
        <taxon>Trichobilharzia</taxon>
    </lineage>
</organism>
<gene>
    <name evidence="10" type="primary">ND1</name>
</gene>
<keyword evidence="7" id="KW-0520">NAD</keyword>
<evidence type="ECO:0000256" key="1">
    <source>
        <dbReference type="ARBA" id="ARBA00004141"/>
    </source>
</evidence>
<comment type="similarity">
    <text evidence="2 7">Belongs to the complex I subunit 1 family.</text>
</comment>
<evidence type="ECO:0000256" key="2">
    <source>
        <dbReference type="ARBA" id="ARBA00010535"/>
    </source>
</evidence>
<evidence type="ECO:0000256" key="4">
    <source>
        <dbReference type="ARBA" id="ARBA00022692"/>
    </source>
</evidence>
<feature type="transmembrane region" description="Helical" evidence="9">
    <location>
        <begin position="72"/>
        <end position="92"/>
    </location>
</feature>
<geneLocation type="mitochondrion" evidence="10"/>
<feature type="transmembrane region" description="Helical" evidence="9">
    <location>
        <begin position="104"/>
        <end position="124"/>
    </location>
</feature>
<dbReference type="InterPro" id="IPR001694">
    <property type="entry name" value="NADH_UbQ_OxRdtase_su1/FPO"/>
</dbReference>
<sequence length="291" mass="33625">MGVWYFIVEFECFILIMILVAFFILCERKFLGYIQLRKGPNKVGFLGLFQSFADLLKLLLKVNVFGYTVRSWFSGLGCFLLLGGALFFSLLYSITYYGVVCGNWVLWFLVVSSMLSYGILMLGWGSWGKYSLIGSIRSSFAGVSFEAVFMCLVLILGELYGNYNYQSFGLVVILFPLLYYVWWVSVLSENNRAPLDFGESESELVSGFNTEYSGVPFMIIFACEYLGIYIFSWLTSSFFMLDFSLFILLHLVMYIWFRGTFPRIRYNDYVLLLWRWGLVISLVGVLVLYNL</sequence>
<feature type="transmembrane region" description="Helical" evidence="9">
    <location>
        <begin position="168"/>
        <end position="185"/>
    </location>
</feature>
<evidence type="ECO:0000256" key="6">
    <source>
        <dbReference type="ARBA" id="ARBA00023136"/>
    </source>
</evidence>
<dbReference type="GO" id="GO:0008137">
    <property type="term" value="F:NADH dehydrogenase (ubiquinone) activity"/>
    <property type="evidence" value="ECO:0007669"/>
    <property type="project" value="UniProtKB-EC"/>
</dbReference>
<keyword evidence="5 9" id="KW-1133">Transmembrane helix</keyword>
<protein>
    <recommendedName>
        <fullName evidence="3 8">NADH-ubiquinone oxidoreductase chain 1</fullName>
        <ecNumber evidence="8">7.1.1.2</ecNumber>
    </recommendedName>
</protein>
<keyword evidence="8" id="KW-0830">Ubiquinone</keyword>
<keyword evidence="4 7" id="KW-0812">Transmembrane</keyword>
<evidence type="ECO:0000313" key="10">
    <source>
        <dbReference type="EMBL" id="AVY52165.1"/>
    </source>
</evidence>
<feature type="transmembrane region" description="Helical" evidence="9">
    <location>
        <begin position="238"/>
        <end position="257"/>
    </location>
</feature>
<keyword evidence="8 10" id="KW-0496">Mitochondrion</keyword>
<feature type="transmembrane region" description="Helical" evidence="9">
    <location>
        <begin position="212"/>
        <end position="231"/>
    </location>
</feature>